<dbReference type="PANTHER" id="PTHR11102">
    <property type="entry name" value="SEL-1-LIKE PROTEIN"/>
    <property type="match status" value="1"/>
</dbReference>
<dbReference type="AlphaFoldDB" id="A0A0J9XCR8"/>
<gene>
    <name evidence="5" type="ORF">BN980_GECA09s03508g</name>
</gene>
<keyword evidence="4" id="KW-0732">Signal</keyword>
<sequence>MLLNPLLLFLVCLTPIAANPHQDESIDIGQLKYNQARNILDSLPDVFSTSNVANFYKPREAVWRALLSIVKDVVLGTKQEKQPVDPVTEEYRKYTQQAFNLLEEAAALENPDALYTLGDMNFFGNYTHSQNFPASLEKYQALSSLNGNASATFMTGLMYSTGMFGTIPVNQAKATLYYTFAAKSGDNRAQMAVAYRHLSGIATPVDLKEANKHYKETANKAFKYFFHNAPPGGRHLQLASWIIPDENGGIYGDGASFTSSGPHAQNSLPINIKTIKQAIEYFQYLAEDNIVYAHYALATLFYEGGKTYESDFKLAVSYARKGAAYLWKPDGSPTSTRSKLDDFTLKQGAHCAGFIGTRYLNGQGVEQDFEQAQKWFTRGIELNDYISYNSLGFMYYHGLGVKKDVNKGVFYMKRAAEQDYAPGNFNLGYAYYQRNRPGDAKRAFDHFTSASKKRNLLAWYFKGIMLDQGFPGQPKSINTAVYYFKIFSETIEELYSPLKWAHESYSKQDYGSAILGFLIASEEGYESAQVNLAYILDEQRGYFDLNVIKNKVRAFSNRLWQKKTTVSSLVPARDFHRDRTALVYWTRAARQLNVDAIVKMGDYYFKGIGTEKEDPAKAASCYQAAADHFSGLGTWNLGWMHENGIGVEKSFHLAKRYYDLASETNSEAFFPVQLALVKLRVRSLWNYLISDGALNKITSLKYSDGDELVSEKKSVTSFFEGLRVIWQYIVRSWTGTNDEEATNAALTGNQGHDNNMNEEEFTMFTNDDIDEFGTIDSISLAIVVVVVTAFVLFNRRRAQMQRQREQQELGGNAQPAIIVQDNPQ</sequence>
<evidence type="ECO:0000256" key="1">
    <source>
        <dbReference type="ARBA" id="ARBA00038101"/>
    </source>
</evidence>
<evidence type="ECO:0000313" key="5">
    <source>
        <dbReference type="EMBL" id="CDO55056.1"/>
    </source>
</evidence>
<evidence type="ECO:0000256" key="2">
    <source>
        <dbReference type="SAM" id="MobiDB-lite"/>
    </source>
</evidence>
<dbReference type="SMART" id="SM00671">
    <property type="entry name" value="SEL1"/>
    <property type="match status" value="10"/>
</dbReference>
<keyword evidence="3" id="KW-0812">Transmembrane</keyword>
<proteinExistence type="inferred from homology"/>
<dbReference type="InterPro" id="IPR050767">
    <property type="entry name" value="Sel1_AlgK"/>
</dbReference>
<comment type="caution">
    <text evidence="5">The sequence shown here is derived from an EMBL/GenBank/DDBJ whole genome shotgun (WGS) entry which is preliminary data.</text>
</comment>
<keyword evidence="3" id="KW-1133">Transmembrane helix</keyword>
<dbReference type="GO" id="GO:0036503">
    <property type="term" value="P:ERAD pathway"/>
    <property type="evidence" value="ECO:0007669"/>
    <property type="project" value="TreeGrafter"/>
</dbReference>
<feature type="chain" id="PRO_5005325715" evidence="4">
    <location>
        <begin position="19"/>
        <end position="824"/>
    </location>
</feature>
<evidence type="ECO:0000256" key="4">
    <source>
        <dbReference type="SAM" id="SignalP"/>
    </source>
</evidence>
<dbReference type="Pfam" id="PF08238">
    <property type="entry name" value="Sel1"/>
    <property type="match status" value="9"/>
</dbReference>
<dbReference type="InterPro" id="IPR011990">
    <property type="entry name" value="TPR-like_helical_dom_sf"/>
</dbReference>
<keyword evidence="6" id="KW-1185">Reference proteome</keyword>
<dbReference type="GO" id="GO:0005789">
    <property type="term" value="C:endoplasmic reticulum membrane"/>
    <property type="evidence" value="ECO:0007669"/>
    <property type="project" value="TreeGrafter"/>
</dbReference>
<comment type="similarity">
    <text evidence="1">Belongs to the sel-1 family.</text>
</comment>
<reference evidence="5" key="1">
    <citation type="submission" date="2014-03" db="EMBL/GenBank/DDBJ databases">
        <authorList>
            <person name="Casaregola S."/>
        </authorList>
    </citation>
    <scope>NUCLEOTIDE SEQUENCE [LARGE SCALE GENOMIC DNA]</scope>
    <source>
        <strain evidence="5">CLIB 918</strain>
    </source>
</reference>
<dbReference type="PANTHER" id="PTHR11102:SF147">
    <property type="entry name" value="SEL1L ADAPTOR SUBUNIT OF ERAD E3 UBIQUITIN LIGASE"/>
    <property type="match status" value="1"/>
</dbReference>
<feature type="region of interest" description="Disordered" evidence="2">
    <location>
        <begin position="804"/>
        <end position="824"/>
    </location>
</feature>
<dbReference type="Gene3D" id="1.25.40.10">
    <property type="entry name" value="Tetratricopeptide repeat domain"/>
    <property type="match status" value="3"/>
</dbReference>
<dbReference type="SUPFAM" id="SSF81901">
    <property type="entry name" value="HCP-like"/>
    <property type="match status" value="3"/>
</dbReference>
<organism evidence="5 6">
    <name type="scientific">Geotrichum candidum</name>
    <name type="common">Oospora lactis</name>
    <name type="synonym">Dipodascus geotrichum</name>
    <dbReference type="NCBI Taxonomy" id="1173061"/>
    <lineage>
        <taxon>Eukaryota</taxon>
        <taxon>Fungi</taxon>
        <taxon>Dikarya</taxon>
        <taxon>Ascomycota</taxon>
        <taxon>Saccharomycotina</taxon>
        <taxon>Dipodascomycetes</taxon>
        <taxon>Dipodascales</taxon>
        <taxon>Dipodascaceae</taxon>
        <taxon>Geotrichum</taxon>
    </lineage>
</organism>
<accession>A0A0J9XCR8</accession>
<dbReference type="STRING" id="1173061.A0A0J9XCR8"/>
<dbReference type="InterPro" id="IPR006597">
    <property type="entry name" value="Sel1-like"/>
</dbReference>
<name>A0A0J9XCR8_GEOCN</name>
<dbReference type="Proteomes" id="UP000242525">
    <property type="component" value="Unassembled WGS sequence"/>
</dbReference>
<dbReference type="EMBL" id="CCBN010000009">
    <property type="protein sequence ID" value="CDO55056.1"/>
    <property type="molecule type" value="Genomic_DNA"/>
</dbReference>
<evidence type="ECO:0000313" key="6">
    <source>
        <dbReference type="Proteomes" id="UP000242525"/>
    </source>
</evidence>
<feature type="signal peptide" evidence="4">
    <location>
        <begin position="1"/>
        <end position="18"/>
    </location>
</feature>
<evidence type="ECO:0000256" key="3">
    <source>
        <dbReference type="SAM" id="Phobius"/>
    </source>
</evidence>
<feature type="transmembrane region" description="Helical" evidence="3">
    <location>
        <begin position="772"/>
        <end position="793"/>
    </location>
</feature>
<protein>
    <submittedName>
        <fullName evidence="5">Similar to Saccharomyces cerevisiae YLR207W HRD3 Resident protein of the ER membrane that plays a central role in ER-associated protein degradation (ERAD)</fullName>
    </submittedName>
</protein>
<dbReference type="OrthoDB" id="27934at2759"/>
<keyword evidence="3" id="KW-0472">Membrane</keyword>